<comment type="subcellular location">
    <subcellularLocation>
        <location evidence="2">Cell membrane</location>
    </subcellularLocation>
</comment>
<comment type="caution">
    <text evidence="14">The sequence shown here is derived from an EMBL/GenBank/DDBJ whole genome shotgun (WGS) entry which is preliminary data.</text>
</comment>
<evidence type="ECO:0000256" key="8">
    <source>
        <dbReference type="ARBA" id="ARBA00022989"/>
    </source>
</evidence>
<dbReference type="Gene3D" id="1.10.287.130">
    <property type="match status" value="1"/>
</dbReference>
<dbReference type="CDD" id="cd06225">
    <property type="entry name" value="HAMP"/>
    <property type="match status" value="1"/>
</dbReference>
<feature type="domain" description="Histidine kinase" evidence="12">
    <location>
        <begin position="152"/>
        <end position="379"/>
    </location>
</feature>
<dbReference type="InterPro" id="IPR036890">
    <property type="entry name" value="HATPase_C_sf"/>
</dbReference>
<keyword evidence="11" id="KW-0472">Membrane</keyword>
<feature type="region of interest" description="Disordered" evidence="10">
    <location>
        <begin position="1"/>
        <end position="20"/>
    </location>
</feature>
<feature type="domain" description="HAMP" evidence="13">
    <location>
        <begin position="92"/>
        <end position="144"/>
    </location>
</feature>
<dbReference type="SUPFAM" id="SSF55874">
    <property type="entry name" value="ATPase domain of HSP90 chaperone/DNA topoisomerase II/histidine kinase"/>
    <property type="match status" value="1"/>
</dbReference>
<evidence type="ECO:0000256" key="1">
    <source>
        <dbReference type="ARBA" id="ARBA00000085"/>
    </source>
</evidence>
<dbReference type="PANTHER" id="PTHR43711">
    <property type="entry name" value="TWO-COMPONENT HISTIDINE KINASE"/>
    <property type="match status" value="1"/>
</dbReference>
<evidence type="ECO:0000313" key="14">
    <source>
        <dbReference type="EMBL" id="MBB4946987.1"/>
    </source>
</evidence>
<keyword evidence="15" id="KW-1185">Reference proteome</keyword>
<dbReference type="InterPro" id="IPR050736">
    <property type="entry name" value="Sensor_HK_Regulatory"/>
</dbReference>
<evidence type="ECO:0000256" key="3">
    <source>
        <dbReference type="ARBA" id="ARBA00012438"/>
    </source>
</evidence>
<dbReference type="Pfam" id="PF00672">
    <property type="entry name" value="HAMP"/>
    <property type="match status" value="1"/>
</dbReference>
<evidence type="ECO:0000256" key="11">
    <source>
        <dbReference type="SAM" id="Phobius"/>
    </source>
</evidence>
<keyword evidence="8 11" id="KW-1133">Transmembrane helix</keyword>
<evidence type="ECO:0000259" key="12">
    <source>
        <dbReference type="PROSITE" id="PS50109"/>
    </source>
</evidence>
<name>A0A7W7SBF3_9ACTN</name>
<reference evidence="14 15" key="1">
    <citation type="submission" date="2020-08" db="EMBL/GenBank/DDBJ databases">
        <title>Sequencing the genomes of 1000 actinobacteria strains.</title>
        <authorList>
            <person name="Klenk H.-P."/>
        </authorList>
    </citation>
    <scope>NUCLEOTIDE SEQUENCE [LARGE SCALE GENOMIC DNA]</scope>
    <source>
        <strain evidence="14 15">DSM 44786</strain>
    </source>
</reference>
<dbReference type="InterPro" id="IPR003661">
    <property type="entry name" value="HisK_dim/P_dom"/>
</dbReference>
<proteinExistence type="predicted"/>
<feature type="transmembrane region" description="Helical" evidence="11">
    <location>
        <begin position="47"/>
        <end position="66"/>
    </location>
</feature>
<dbReference type="InterPro" id="IPR036097">
    <property type="entry name" value="HisK_dim/P_sf"/>
</dbReference>
<keyword evidence="4" id="KW-0597">Phosphoprotein</keyword>
<dbReference type="InterPro" id="IPR003660">
    <property type="entry name" value="HAMP_dom"/>
</dbReference>
<dbReference type="Pfam" id="PF02518">
    <property type="entry name" value="HATPase_c"/>
    <property type="match status" value="1"/>
</dbReference>
<evidence type="ECO:0000259" key="13">
    <source>
        <dbReference type="PROSITE" id="PS50885"/>
    </source>
</evidence>
<dbReference type="InterPro" id="IPR004358">
    <property type="entry name" value="Sig_transdc_His_kin-like_C"/>
</dbReference>
<feature type="region of interest" description="Disordered" evidence="10">
    <location>
        <begin position="381"/>
        <end position="404"/>
    </location>
</feature>
<dbReference type="CDD" id="cd00082">
    <property type="entry name" value="HisKA"/>
    <property type="match status" value="1"/>
</dbReference>
<gene>
    <name evidence="14" type="ORF">F4556_002522</name>
</gene>
<dbReference type="EMBL" id="JACHJR010000001">
    <property type="protein sequence ID" value="MBB4946987.1"/>
    <property type="molecule type" value="Genomic_DNA"/>
</dbReference>
<protein>
    <recommendedName>
        <fullName evidence="3">histidine kinase</fullName>
        <ecNumber evidence="3">2.7.13.3</ecNumber>
    </recommendedName>
</protein>
<dbReference type="PROSITE" id="PS50885">
    <property type="entry name" value="HAMP"/>
    <property type="match status" value="1"/>
</dbReference>
<dbReference type="SUPFAM" id="SSF47384">
    <property type="entry name" value="Homodimeric domain of signal transducing histidine kinase"/>
    <property type="match status" value="1"/>
</dbReference>
<dbReference type="Gene3D" id="6.10.340.10">
    <property type="match status" value="1"/>
</dbReference>
<evidence type="ECO:0000313" key="15">
    <source>
        <dbReference type="Proteomes" id="UP000573327"/>
    </source>
</evidence>
<dbReference type="SMART" id="SM00304">
    <property type="entry name" value="HAMP"/>
    <property type="match status" value="1"/>
</dbReference>
<keyword evidence="9" id="KW-0902">Two-component regulatory system</keyword>
<dbReference type="InterPro" id="IPR003594">
    <property type="entry name" value="HATPase_dom"/>
</dbReference>
<dbReference type="PRINTS" id="PR00344">
    <property type="entry name" value="BCTRLSENSOR"/>
</dbReference>
<dbReference type="GO" id="GO:0000155">
    <property type="term" value="F:phosphorelay sensor kinase activity"/>
    <property type="evidence" value="ECO:0007669"/>
    <property type="project" value="InterPro"/>
</dbReference>
<dbReference type="FunFam" id="1.10.287.130:FF:000001">
    <property type="entry name" value="Two-component sensor histidine kinase"/>
    <property type="match status" value="1"/>
</dbReference>
<dbReference type="InterPro" id="IPR005467">
    <property type="entry name" value="His_kinase_dom"/>
</dbReference>
<dbReference type="GO" id="GO:0005886">
    <property type="term" value="C:plasma membrane"/>
    <property type="evidence" value="ECO:0007669"/>
    <property type="project" value="UniProtKB-SubCell"/>
</dbReference>
<dbReference type="CDD" id="cd00075">
    <property type="entry name" value="HATPase"/>
    <property type="match status" value="1"/>
</dbReference>
<dbReference type="SUPFAM" id="SSF158472">
    <property type="entry name" value="HAMP domain-like"/>
    <property type="match status" value="1"/>
</dbReference>
<accession>A0A7W7SBF3</accession>
<evidence type="ECO:0000256" key="7">
    <source>
        <dbReference type="ARBA" id="ARBA00022777"/>
    </source>
</evidence>
<evidence type="ECO:0000256" key="6">
    <source>
        <dbReference type="ARBA" id="ARBA00022692"/>
    </source>
</evidence>
<dbReference type="PANTHER" id="PTHR43711:SF32">
    <property type="entry name" value="SENSOR-TYPE HISTIDINE KINASE PRRB"/>
    <property type="match status" value="1"/>
</dbReference>
<keyword evidence="6 11" id="KW-0812">Transmembrane</keyword>
<dbReference type="PROSITE" id="PS50109">
    <property type="entry name" value="HIS_KIN"/>
    <property type="match status" value="1"/>
</dbReference>
<dbReference type="SMART" id="SM00387">
    <property type="entry name" value="HATPase_c"/>
    <property type="match status" value="1"/>
</dbReference>
<organism evidence="14 15">
    <name type="scientific">Kitasatospora gansuensis</name>
    <dbReference type="NCBI Taxonomy" id="258050"/>
    <lineage>
        <taxon>Bacteria</taxon>
        <taxon>Bacillati</taxon>
        <taxon>Actinomycetota</taxon>
        <taxon>Actinomycetes</taxon>
        <taxon>Kitasatosporales</taxon>
        <taxon>Streptomycetaceae</taxon>
        <taxon>Kitasatospora</taxon>
    </lineage>
</organism>
<evidence type="ECO:0000256" key="10">
    <source>
        <dbReference type="SAM" id="MobiDB-lite"/>
    </source>
</evidence>
<sequence>MTFPQQRNGAPRGAGDPARRGLASRAASRLWADVRPLDPVRSIKGKLTLLVIVSVFLASLMVVVAIRSETQIRIIMIFSMIASLLFMQFLAHGLTAPLRDMTAAARAMAEGDYSSRVEVNSRDEIGELAATFNKMAGDLEAADRHRRELIANVSHELRTPIAALRAVLENVVDGVVQPNPKTLGAALEQTERLGRLVSHLLDLSKLDDGVVPLDARRFEVRPFLDGVLRGLTVDGATAGGAYGRREDVRLALEVRPPALAAVADPERLHQVVANLVDNACKHSPTGGTVTVRATAGEGPGALLLEVEDEGPGIPEQDRGRVFERFGRSGTATALGPGSDGGTGLGLAIARWAVDLHGGRIGVAETARGCRIVVALPGGVPSDQELSPNWDIPAAGTPADPARLH</sequence>
<keyword evidence="7 14" id="KW-0418">Kinase</keyword>
<dbReference type="Gene3D" id="3.30.565.10">
    <property type="entry name" value="Histidine kinase-like ATPase, C-terminal domain"/>
    <property type="match status" value="1"/>
</dbReference>
<evidence type="ECO:0000256" key="4">
    <source>
        <dbReference type="ARBA" id="ARBA00022553"/>
    </source>
</evidence>
<comment type="catalytic activity">
    <reaction evidence="1">
        <text>ATP + protein L-histidine = ADP + protein N-phospho-L-histidine.</text>
        <dbReference type="EC" id="2.7.13.3"/>
    </reaction>
</comment>
<dbReference type="EC" id="2.7.13.3" evidence="3"/>
<dbReference type="SMART" id="SM00388">
    <property type="entry name" value="HisKA"/>
    <property type="match status" value="1"/>
</dbReference>
<evidence type="ECO:0000256" key="2">
    <source>
        <dbReference type="ARBA" id="ARBA00004236"/>
    </source>
</evidence>
<dbReference type="Proteomes" id="UP000573327">
    <property type="component" value="Unassembled WGS sequence"/>
</dbReference>
<feature type="transmembrane region" description="Helical" evidence="11">
    <location>
        <begin position="72"/>
        <end position="91"/>
    </location>
</feature>
<dbReference type="RefSeq" id="WP_184914371.1">
    <property type="nucleotide sequence ID" value="NZ_JACHJR010000001.1"/>
</dbReference>
<evidence type="ECO:0000256" key="5">
    <source>
        <dbReference type="ARBA" id="ARBA00022679"/>
    </source>
</evidence>
<evidence type="ECO:0000256" key="9">
    <source>
        <dbReference type="ARBA" id="ARBA00023012"/>
    </source>
</evidence>
<keyword evidence="5" id="KW-0808">Transferase</keyword>
<dbReference type="AlphaFoldDB" id="A0A7W7SBF3"/>
<dbReference type="Pfam" id="PF00512">
    <property type="entry name" value="HisKA"/>
    <property type="match status" value="1"/>
</dbReference>